<dbReference type="HOGENOM" id="CLU_110735_4_0_5"/>
<organism evidence="3 4">
    <name type="scientific">Rhizobium gallicum bv. gallicum R602sp</name>
    <dbReference type="NCBI Taxonomy" id="1041138"/>
    <lineage>
        <taxon>Bacteria</taxon>
        <taxon>Pseudomonadati</taxon>
        <taxon>Pseudomonadota</taxon>
        <taxon>Alphaproteobacteria</taxon>
        <taxon>Hyphomicrobiales</taxon>
        <taxon>Rhizobiaceae</taxon>
        <taxon>Rhizobium/Agrobacterium group</taxon>
        <taxon>Rhizobium</taxon>
    </lineage>
</organism>
<keyword evidence="1" id="KW-0472">Membrane</keyword>
<dbReference type="RefSeq" id="WP_040115873.1">
    <property type="nucleotide sequence ID" value="NZ_CP006880.1"/>
</dbReference>
<dbReference type="KEGG" id="rga:RGR602_PC01693"/>
<evidence type="ECO:0000313" key="4">
    <source>
        <dbReference type="Proteomes" id="UP000031368"/>
    </source>
</evidence>
<geneLocation type="plasmid" evidence="3 4">
    <name>pRgalR602c</name>
</geneLocation>
<name>A0A0B4XGZ9_9HYPH</name>
<reference evidence="3 4" key="1">
    <citation type="submission" date="2013-11" db="EMBL/GenBank/DDBJ databases">
        <title>Complete genome sequence of Rhizobium gallicum bv. gallicum R602.</title>
        <authorList>
            <person name="Bustos P."/>
            <person name="Santamaria R.I."/>
            <person name="Lozano L."/>
            <person name="Acosta J.L."/>
            <person name="Ormeno-Orrillo E."/>
            <person name="Rogel M.A."/>
            <person name="Romero D."/>
            <person name="Cevallos M.A."/>
            <person name="Martinez-Romero E."/>
            <person name="Gonzalez V."/>
        </authorList>
    </citation>
    <scope>NUCLEOTIDE SEQUENCE [LARGE SCALE GENOMIC DNA]</scope>
    <source>
        <strain evidence="3 4">R602</strain>
        <plasmid evidence="3 4">pRgalR602c</plasmid>
    </source>
</reference>
<dbReference type="AlphaFoldDB" id="A0A0B4XGZ9"/>
<dbReference type="Pfam" id="PF07331">
    <property type="entry name" value="TctB"/>
    <property type="match status" value="1"/>
</dbReference>
<accession>A0A0B4XGZ9</accession>
<dbReference type="Proteomes" id="UP000031368">
    <property type="component" value="Plasmid pRgalR602c"/>
</dbReference>
<keyword evidence="1" id="KW-0812">Transmembrane</keyword>
<gene>
    <name evidence="3" type="ORF">RGR602_PC01693</name>
</gene>
<feature type="transmembrane region" description="Helical" evidence="1">
    <location>
        <begin position="43"/>
        <end position="67"/>
    </location>
</feature>
<keyword evidence="4" id="KW-1185">Reference proteome</keyword>
<feature type="domain" description="DUF1468" evidence="2">
    <location>
        <begin position="13"/>
        <end position="152"/>
    </location>
</feature>
<sequence length="164" mass="17928">MHVKRIHMELVAATVTAGIGLLAATGSLDLGVGWESSGPQPGYFPFYVGLIVILASVASAAQTLFALRRHGEKRSEIFLEAEQVSRLASFFLPMAVFVVVAIQLGLYLGSALYLFYVSWRQGKYHFLAAVSLGLGFAVALYLIFEIVFQIPLHKGPLENMFGVY</sequence>
<protein>
    <submittedName>
        <fullName evidence="3">TctB family tripartite tricarboxylate transporter protein</fullName>
    </submittedName>
</protein>
<evidence type="ECO:0000256" key="1">
    <source>
        <dbReference type="SAM" id="Phobius"/>
    </source>
</evidence>
<keyword evidence="1" id="KW-1133">Transmembrane helix</keyword>
<evidence type="ECO:0000313" key="3">
    <source>
        <dbReference type="EMBL" id="AJD45717.1"/>
    </source>
</evidence>
<keyword evidence="3" id="KW-0614">Plasmid</keyword>
<feature type="transmembrane region" description="Helical" evidence="1">
    <location>
        <begin position="124"/>
        <end position="144"/>
    </location>
</feature>
<dbReference type="InterPro" id="IPR009936">
    <property type="entry name" value="DUF1468"/>
</dbReference>
<dbReference type="EMBL" id="CP006880">
    <property type="protein sequence ID" value="AJD45717.1"/>
    <property type="molecule type" value="Genomic_DNA"/>
</dbReference>
<feature type="transmembrane region" description="Helical" evidence="1">
    <location>
        <begin position="87"/>
        <end position="118"/>
    </location>
</feature>
<proteinExistence type="predicted"/>
<evidence type="ECO:0000259" key="2">
    <source>
        <dbReference type="Pfam" id="PF07331"/>
    </source>
</evidence>